<comment type="caution">
    <text evidence="1">The sequence shown here is derived from an EMBL/GenBank/DDBJ whole genome shotgun (WGS) entry which is preliminary data.</text>
</comment>
<gene>
    <name evidence="1" type="ORF">BaRGS_00016054</name>
</gene>
<sequence>MCLSNTDAAIAELRAGDAYSSCAGVGHEDLLRISAKVQQRRLTHLNLNESSSKPSRRSIDWKGKQLPLNPEATFIGVIFAGFFSLCDQTFGHASNLSLVGWV</sequence>
<dbReference type="EMBL" id="JACVVK020000100">
    <property type="protein sequence ID" value="KAK7492749.1"/>
    <property type="molecule type" value="Genomic_DNA"/>
</dbReference>
<accession>A0ABD0KZT5</accession>
<dbReference type="Proteomes" id="UP001519460">
    <property type="component" value="Unassembled WGS sequence"/>
</dbReference>
<keyword evidence="2" id="KW-1185">Reference proteome</keyword>
<name>A0ABD0KZT5_9CAEN</name>
<protein>
    <submittedName>
        <fullName evidence="1">Uncharacterized protein</fullName>
    </submittedName>
</protein>
<proteinExistence type="predicted"/>
<evidence type="ECO:0000313" key="1">
    <source>
        <dbReference type="EMBL" id="KAK7492749.1"/>
    </source>
</evidence>
<dbReference type="AlphaFoldDB" id="A0ABD0KZT5"/>
<evidence type="ECO:0000313" key="2">
    <source>
        <dbReference type="Proteomes" id="UP001519460"/>
    </source>
</evidence>
<reference evidence="1 2" key="1">
    <citation type="journal article" date="2023" name="Sci. Data">
        <title>Genome assembly of the Korean intertidal mud-creeper Batillaria attramentaria.</title>
        <authorList>
            <person name="Patra A.K."/>
            <person name="Ho P.T."/>
            <person name="Jun S."/>
            <person name="Lee S.J."/>
            <person name="Kim Y."/>
            <person name="Won Y.J."/>
        </authorList>
    </citation>
    <scope>NUCLEOTIDE SEQUENCE [LARGE SCALE GENOMIC DNA]</scope>
    <source>
        <strain evidence="1">Wonlab-2016</strain>
    </source>
</reference>
<organism evidence="1 2">
    <name type="scientific">Batillaria attramentaria</name>
    <dbReference type="NCBI Taxonomy" id="370345"/>
    <lineage>
        <taxon>Eukaryota</taxon>
        <taxon>Metazoa</taxon>
        <taxon>Spiralia</taxon>
        <taxon>Lophotrochozoa</taxon>
        <taxon>Mollusca</taxon>
        <taxon>Gastropoda</taxon>
        <taxon>Caenogastropoda</taxon>
        <taxon>Sorbeoconcha</taxon>
        <taxon>Cerithioidea</taxon>
        <taxon>Batillariidae</taxon>
        <taxon>Batillaria</taxon>
    </lineage>
</organism>